<dbReference type="EMBL" id="QMDY01000009">
    <property type="protein sequence ID" value="KAB7514480.1"/>
    <property type="molecule type" value="Genomic_DNA"/>
</dbReference>
<accession>A0A5N5U787</accession>
<feature type="transmembrane region" description="Helical" evidence="1">
    <location>
        <begin position="12"/>
        <end position="29"/>
    </location>
</feature>
<evidence type="ECO:0000256" key="1">
    <source>
        <dbReference type="SAM" id="Phobius"/>
    </source>
</evidence>
<protein>
    <submittedName>
        <fullName evidence="2">Uncharacterized protein</fullName>
    </submittedName>
</protein>
<dbReference type="Pfam" id="PF24282">
    <property type="entry name" value="DUF7470"/>
    <property type="match status" value="1"/>
</dbReference>
<dbReference type="AlphaFoldDB" id="A0A5N5U787"/>
<keyword evidence="1" id="KW-1133">Transmembrane helix</keyword>
<dbReference type="InterPro" id="IPR055893">
    <property type="entry name" value="DUF7470"/>
</dbReference>
<feature type="transmembrane region" description="Helical" evidence="1">
    <location>
        <begin position="35"/>
        <end position="54"/>
    </location>
</feature>
<organism evidence="2 3">
    <name type="scientific">Halosegnis rubeus</name>
    <dbReference type="NCBI Taxonomy" id="2212850"/>
    <lineage>
        <taxon>Archaea</taxon>
        <taxon>Methanobacteriati</taxon>
        <taxon>Methanobacteriota</taxon>
        <taxon>Stenosarchaea group</taxon>
        <taxon>Halobacteria</taxon>
        <taxon>Halobacteriales</taxon>
        <taxon>Natronomonadaceae</taxon>
        <taxon>Halosegnis</taxon>
    </lineage>
</organism>
<dbReference type="RefSeq" id="WP_152156349.1">
    <property type="nucleotide sequence ID" value="NZ_QMDY01000009.1"/>
</dbReference>
<comment type="caution">
    <text evidence="2">The sequence shown here is derived from an EMBL/GenBank/DDBJ whole genome shotgun (WGS) entry which is preliminary data.</text>
</comment>
<sequence>MDIDAVREWLGSRGEYGALALLAGVLVVATRDKRIAAGVATVVVGLGLIAGGLVDTALEKMGMKGAL</sequence>
<gene>
    <name evidence="2" type="ORF">DP108_11945</name>
</gene>
<proteinExistence type="predicted"/>
<evidence type="ECO:0000313" key="2">
    <source>
        <dbReference type="EMBL" id="KAB7514480.1"/>
    </source>
</evidence>
<name>A0A5N5U787_9EURY</name>
<dbReference type="Proteomes" id="UP000326207">
    <property type="component" value="Unassembled WGS sequence"/>
</dbReference>
<keyword evidence="1" id="KW-0472">Membrane</keyword>
<reference evidence="2 3" key="1">
    <citation type="submission" date="2019-10" db="EMBL/GenBank/DDBJ databases">
        <title>Unraveling microbial dark matter from salterns through culturing: the case of the genus Halosegnis.</title>
        <authorList>
            <person name="Duran-Viseras A."/>
            <person name="Andrei A.-S."/>
            <person name="Vera-Gargallo B."/>
            <person name="Ghai R."/>
            <person name="Sanchez-Porro C."/>
            <person name="Ventosa A."/>
        </authorList>
    </citation>
    <scope>NUCLEOTIDE SEQUENCE [LARGE SCALE GENOMIC DNA]</scope>
    <source>
        <strain evidence="2 3">F19-13</strain>
    </source>
</reference>
<evidence type="ECO:0000313" key="3">
    <source>
        <dbReference type="Proteomes" id="UP000326207"/>
    </source>
</evidence>
<keyword evidence="1" id="KW-0812">Transmembrane</keyword>